<dbReference type="RefSeq" id="WP_210656209.1">
    <property type="nucleotide sequence ID" value="NZ_JAGKQQ010000001.1"/>
</dbReference>
<feature type="transmembrane region" description="Helical" evidence="2">
    <location>
        <begin position="122"/>
        <end position="141"/>
    </location>
</feature>
<evidence type="ECO:0000313" key="3">
    <source>
        <dbReference type="EMBL" id="MBP3957289.1"/>
    </source>
</evidence>
<feature type="transmembrane region" description="Helical" evidence="2">
    <location>
        <begin position="186"/>
        <end position="211"/>
    </location>
</feature>
<reference evidence="3 4" key="1">
    <citation type="submission" date="2021-04" db="EMBL/GenBank/DDBJ databases">
        <authorList>
            <person name="Ivanova A."/>
        </authorList>
    </citation>
    <scope>NUCLEOTIDE SEQUENCE [LARGE SCALE GENOMIC DNA]</scope>
    <source>
        <strain evidence="3 4">G18</strain>
    </source>
</reference>
<feature type="region of interest" description="Disordered" evidence="1">
    <location>
        <begin position="77"/>
        <end position="110"/>
    </location>
</feature>
<sequence length="299" mass="32047">MSSAVPTYPAGSVPPPGIAPATVAVSGGPVPDEEIRVYGHSNLFYWWPVWAVAFLMAGLTFLDGHVMAIVPRGTTIEQGQSAPGTDKTRDVLVTPPGEVVPPATATNSDPSPRLRVAANNNYGVVFTGVLLLVVTITNLTLRGLASVIAIAALVIVGLVVALFGWWDQVLFWLGGVDVRMNAGGYLAIGIPLFVIWAFSTFIYDHYTYLIVSRGQVRIRREIGDGELAVDTAGLMLEKKRDDLFRHWLLGLGSGDLHVKTGGPANLDFELNNVLFVGAKMARIQDLIREKEVSSQAAGA</sequence>
<comment type="caution">
    <text evidence="3">The sequence shown here is derived from an EMBL/GenBank/DDBJ whole genome shotgun (WGS) entry which is preliminary data.</text>
</comment>
<gene>
    <name evidence="3" type="ORF">J8F10_18750</name>
</gene>
<keyword evidence="4" id="KW-1185">Reference proteome</keyword>
<evidence type="ECO:0000256" key="2">
    <source>
        <dbReference type="SAM" id="Phobius"/>
    </source>
</evidence>
<name>A0ABS5BUC7_9BACT</name>
<evidence type="ECO:0000256" key="1">
    <source>
        <dbReference type="SAM" id="MobiDB-lite"/>
    </source>
</evidence>
<dbReference type="Proteomes" id="UP000676565">
    <property type="component" value="Unassembled WGS sequence"/>
</dbReference>
<feature type="transmembrane region" description="Helical" evidence="2">
    <location>
        <begin position="43"/>
        <end position="62"/>
    </location>
</feature>
<evidence type="ECO:0000313" key="4">
    <source>
        <dbReference type="Proteomes" id="UP000676565"/>
    </source>
</evidence>
<keyword evidence="2" id="KW-0472">Membrane</keyword>
<keyword evidence="2" id="KW-0812">Transmembrane</keyword>
<feature type="transmembrane region" description="Helical" evidence="2">
    <location>
        <begin position="148"/>
        <end position="166"/>
    </location>
</feature>
<evidence type="ECO:0008006" key="5">
    <source>
        <dbReference type="Google" id="ProtNLM"/>
    </source>
</evidence>
<keyword evidence="2" id="KW-1133">Transmembrane helix</keyword>
<organism evidence="3 4">
    <name type="scientific">Gemmata palustris</name>
    <dbReference type="NCBI Taxonomy" id="2822762"/>
    <lineage>
        <taxon>Bacteria</taxon>
        <taxon>Pseudomonadati</taxon>
        <taxon>Planctomycetota</taxon>
        <taxon>Planctomycetia</taxon>
        <taxon>Gemmatales</taxon>
        <taxon>Gemmataceae</taxon>
        <taxon>Gemmata</taxon>
    </lineage>
</organism>
<accession>A0ABS5BUC7</accession>
<dbReference type="EMBL" id="JAGKQQ010000001">
    <property type="protein sequence ID" value="MBP3957289.1"/>
    <property type="molecule type" value="Genomic_DNA"/>
</dbReference>
<protein>
    <recommendedName>
        <fullName evidence="5">PH domain-containing protein</fullName>
    </recommendedName>
</protein>
<proteinExistence type="predicted"/>